<feature type="region of interest" description="Disordered" evidence="6">
    <location>
        <begin position="1"/>
        <end position="54"/>
    </location>
</feature>
<proteinExistence type="inferred from homology"/>
<evidence type="ECO:0000313" key="10">
    <source>
        <dbReference type="Proteomes" id="UP000494165"/>
    </source>
</evidence>
<dbReference type="InterPro" id="IPR048362">
    <property type="entry name" value="PARG_helical"/>
</dbReference>
<dbReference type="GO" id="GO:0009225">
    <property type="term" value="P:nucleotide-sugar metabolic process"/>
    <property type="evidence" value="ECO:0007669"/>
    <property type="project" value="TreeGrafter"/>
</dbReference>
<feature type="active site" evidence="4">
    <location>
        <position position="298"/>
    </location>
</feature>
<evidence type="ECO:0000259" key="8">
    <source>
        <dbReference type="Pfam" id="PF20811"/>
    </source>
</evidence>
<sequence>MHLTRNGKKPAPGHVMNRESLPGILDTSDSHSSSTRSPSVGASQSGQHKRFVTMPYPTDHAGYYNRKAKCSAEVKAKFDQLNSFSGKEHTAQLEQIVKKHTPEYEKFNFDVLRQAIGDLRSDYRTEYFNSIFPGIVSMAKNLPEKFGNRPLEFLTAGHCLELKRKEIACLLANAYLCTFPNRDSRASKLPTVNFITLFSGQLGMDKRESAKVEKLKCLFAYFHKAKEFEKSREGEEIVSFTKVASDVSPDWQNSRKPMKNFYVEALDKKIEDSKGIQVDFANKLIGGGVIGRGCLQEEIRFITCPELIVARLFTEQLKDNEALVITNFWQYADHSGYQDDFKCLRPFTGSNNVKRTLVAIDATDFSNSSVSKIGWLMKQSEDNTSRQYSKPAIDRELNKAYAGFLCQELDQCLHIATGNWGGGSFKGDPLLKAMIQHVAASEAERELYYFPYHDYSLKKMLESSALATKGKRTVGKAYKELLKYANERSFRSKH</sequence>
<evidence type="ECO:0000256" key="1">
    <source>
        <dbReference type="ARBA" id="ARBA00009545"/>
    </source>
</evidence>
<dbReference type="Proteomes" id="UP000494165">
    <property type="component" value="Unassembled WGS sequence"/>
</dbReference>
<feature type="active site" evidence="4">
    <location>
        <position position="297"/>
    </location>
</feature>
<dbReference type="GO" id="GO:0006282">
    <property type="term" value="P:regulation of DNA repair"/>
    <property type="evidence" value="ECO:0007669"/>
    <property type="project" value="InterPro"/>
</dbReference>
<evidence type="ECO:0000256" key="6">
    <source>
        <dbReference type="SAM" id="MobiDB-lite"/>
    </source>
</evidence>
<feature type="binding site" evidence="5">
    <location>
        <position position="296"/>
    </location>
    <ligand>
        <name>substrate</name>
    </ligand>
</feature>
<dbReference type="InterPro" id="IPR007724">
    <property type="entry name" value="Poly_GlycHdrlase"/>
</dbReference>
<name>A0A8S1DHM2_9INSE</name>
<dbReference type="InterPro" id="IPR046372">
    <property type="entry name" value="PARG_cat_C"/>
</dbReference>
<dbReference type="GO" id="GO:0005975">
    <property type="term" value="P:carbohydrate metabolic process"/>
    <property type="evidence" value="ECO:0007669"/>
    <property type="project" value="InterPro"/>
</dbReference>
<dbReference type="EC" id="3.2.1.143" evidence="2"/>
<keyword evidence="3" id="KW-0378">Hydrolase</keyword>
<feature type="binding site" evidence="5">
    <location>
        <position position="282"/>
    </location>
    <ligand>
        <name>substrate</name>
    </ligand>
</feature>
<dbReference type="GO" id="GO:0005737">
    <property type="term" value="C:cytoplasm"/>
    <property type="evidence" value="ECO:0007669"/>
    <property type="project" value="TreeGrafter"/>
</dbReference>
<dbReference type="EMBL" id="CADEPI010000211">
    <property type="protein sequence ID" value="CAB3380556.1"/>
    <property type="molecule type" value="Genomic_DNA"/>
</dbReference>
<comment type="caution">
    <text evidence="9">The sequence shown here is derived from an EMBL/GenBank/DDBJ whole genome shotgun (WGS) entry which is preliminary data.</text>
</comment>
<evidence type="ECO:0000256" key="4">
    <source>
        <dbReference type="PIRSR" id="PIRSR607724-1"/>
    </source>
</evidence>
<feature type="domain" description="PARG helical" evidence="8">
    <location>
        <begin position="122"/>
        <end position="241"/>
    </location>
</feature>
<dbReference type="Pfam" id="PF20811">
    <property type="entry name" value="PARG_cat_N"/>
    <property type="match status" value="1"/>
</dbReference>
<dbReference type="AlphaFoldDB" id="A0A8S1DHM2"/>
<evidence type="ECO:0000313" key="9">
    <source>
        <dbReference type="EMBL" id="CAB3380556.1"/>
    </source>
</evidence>
<gene>
    <name evidence="9" type="ORF">CLODIP_2_CD09634</name>
</gene>
<keyword evidence="10" id="KW-1185">Reference proteome</keyword>
<evidence type="ECO:0000256" key="5">
    <source>
        <dbReference type="PIRSR" id="PIRSR607724-2"/>
    </source>
</evidence>
<dbReference type="OrthoDB" id="1937899at2759"/>
<dbReference type="PANTHER" id="PTHR12837:SF15">
    <property type="entry name" value="POLY(ADP-RIBOSE) GLYCOHYDROLASE"/>
    <property type="match status" value="1"/>
</dbReference>
<protein>
    <recommendedName>
        <fullName evidence="2">poly(ADP-ribose) glycohydrolase</fullName>
        <ecNumber evidence="2">3.2.1.143</ecNumber>
    </recommendedName>
</protein>
<feature type="active site" evidence="4">
    <location>
        <position position="279"/>
    </location>
</feature>
<accession>A0A8S1DHM2</accession>
<organism evidence="9 10">
    <name type="scientific">Cloeon dipterum</name>
    <dbReference type="NCBI Taxonomy" id="197152"/>
    <lineage>
        <taxon>Eukaryota</taxon>
        <taxon>Metazoa</taxon>
        <taxon>Ecdysozoa</taxon>
        <taxon>Arthropoda</taxon>
        <taxon>Hexapoda</taxon>
        <taxon>Insecta</taxon>
        <taxon>Pterygota</taxon>
        <taxon>Palaeoptera</taxon>
        <taxon>Ephemeroptera</taxon>
        <taxon>Pisciforma</taxon>
        <taxon>Baetidae</taxon>
        <taxon>Cloeon</taxon>
    </lineage>
</organism>
<evidence type="ECO:0000256" key="2">
    <source>
        <dbReference type="ARBA" id="ARBA00012255"/>
    </source>
</evidence>
<feature type="compositionally biased region" description="Low complexity" evidence="6">
    <location>
        <begin position="30"/>
        <end position="39"/>
    </location>
</feature>
<reference evidence="9 10" key="1">
    <citation type="submission" date="2020-04" db="EMBL/GenBank/DDBJ databases">
        <authorList>
            <person name="Alioto T."/>
            <person name="Alioto T."/>
            <person name="Gomez Garrido J."/>
        </authorList>
    </citation>
    <scope>NUCLEOTIDE SEQUENCE [LARGE SCALE GENOMIC DNA]</scope>
</reference>
<feature type="domain" description="PARG catalytic Macro" evidence="7">
    <location>
        <begin position="249"/>
        <end position="458"/>
    </location>
</feature>
<feature type="binding site" evidence="5">
    <location>
        <position position="337"/>
    </location>
    <ligand>
        <name>substrate</name>
    </ligand>
</feature>
<dbReference type="GO" id="GO:0005634">
    <property type="term" value="C:nucleus"/>
    <property type="evidence" value="ECO:0007669"/>
    <property type="project" value="TreeGrafter"/>
</dbReference>
<evidence type="ECO:0000256" key="3">
    <source>
        <dbReference type="ARBA" id="ARBA00022801"/>
    </source>
</evidence>
<comment type="similarity">
    <text evidence="1">Belongs to the poly(ADP-ribose) glycohydrolase family.</text>
</comment>
<dbReference type="GO" id="GO:0004649">
    <property type="term" value="F:poly(ADP-ribose) glycohydrolase activity"/>
    <property type="evidence" value="ECO:0007669"/>
    <property type="project" value="UniProtKB-EC"/>
</dbReference>
<evidence type="ECO:0000259" key="7">
    <source>
        <dbReference type="Pfam" id="PF05028"/>
    </source>
</evidence>
<dbReference type="PANTHER" id="PTHR12837">
    <property type="entry name" value="POLY ADP-RIBOSE GLYCOHYDROLASE"/>
    <property type="match status" value="1"/>
</dbReference>
<dbReference type="GO" id="GO:1990966">
    <property type="term" value="P:ATP generation from poly-ADP-D-ribose"/>
    <property type="evidence" value="ECO:0007669"/>
    <property type="project" value="TreeGrafter"/>
</dbReference>
<dbReference type="Pfam" id="PF05028">
    <property type="entry name" value="PARG_cat_C"/>
    <property type="match status" value="1"/>
</dbReference>